<organism evidence="2 3">
    <name type="scientific">Coprinellus micaceus</name>
    <name type="common">Glistening ink-cap mushroom</name>
    <name type="synonym">Coprinus micaceus</name>
    <dbReference type="NCBI Taxonomy" id="71717"/>
    <lineage>
        <taxon>Eukaryota</taxon>
        <taxon>Fungi</taxon>
        <taxon>Dikarya</taxon>
        <taxon>Basidiomycota</taxon>
        <taxon>Agaricomycotina</taxon>
        <taxon>Agaricomycetes</taxon>
        <taxon>Agaricomycetidae</taxon>
        <taxon>Agaricales</taxon>
        <taxon>Agaricineae</taxon>
        <taxon>Psathyrellaceae</taxon>
        <taxon>Coprinellus</taxon>
    </lineage>
</organism>
<comment type="caution">
    <text evidence="2">The sequence shown here is derived from an EMBL/GenBank/DDBJ whole genome shotgun (WGS) entry which is preliminary data.</text>
</comment>
<keyword evidence="1" id="KW-0175">Coiled coil</keyword>
<gene>
    <name evidence="2" type="ORF">FA13DRAFT_1803429</name>
</gene>
<evidence type="ECO:0000313" key="2">
    <source>
        <dbReference type="EMBL" id="TEB18503.1"/>
    </source>
</evidence>
<sequence>MASANTFSPSTNHDLSLELVALRAKCNRLQTERDKFKEALWTLRGNFSALQTHAETLELENGDLKDVLSMRGEIWGGNGSIAVSPAQERFTLFQCRDLGHCSRPEYYFTPVTST</sequence>
<feature type="coiled-coil region" evidence="1">
    <location>
        <begin position="12"/>
        <end position="39"/>
    </location>
</feature>
<evidence type="ECO:0000256" key="1">
    <source>
        <dbReference type="SAM" id="Coils"/>
    </source>
</evidence>
<accession>A0A4Y7SB19</accession>
<proteinExistence type="predicted"/>
<evidence type="ECO:0000313" key="3">
    <source>
        <dbReference type="Proteomes" id="UP000298030"/>
    </source>
</evidence>
<protein>
    <submittedName>
        <fullName evidence="2">Uncharacterized protein</fullName>
    </submittedName>
</protein>
<dbReference type="EMBL" id="QPFP01000247">
    <property type="protein sequence ID" value="TEB18503.1"/>
    <property type="molecule type" value="Genomic_DNA"/>
</dbReference>
<dbReference type="Proteomes" id="UP000298030">
    <property type="component" value="Unassembled WGS sequence"/>
</dbReference>
<reference evidence="2 3" key="1">
    <citation type="journal article" date="2019" name="Nat. Ecol. Evol.">
        <title>Megaphylogeny resolves global patterns of mushroom evolution.</title>
        <authorList>
            <person name="Varga T."/>
            <person name="Krizsan K."/>
            <person name="Foldi C."/>
            <person name="Dima B."/>
            <person name="Sanchez-Garcia M."/>
            <person name="Sanchez-Ramirez S."/>
            <person name="Szollosi G.J."/>
            <person name="Szarkandi J.G."/>
            <person name="Papp V."/>
            <person name="Albert L."/>
            <person name="Andreopoulos W."/>
            <person name="Angelini C."/>
            <person name="Antonin V."/>
            <person name="Barry K.W."/>
            <person name="Bougher N.L."/>
            <person name="Buchanan P."/>
            <person name="Buyck B."/>
            <person name="Bense V."/>
            <person name="Catcheside P."/>
            <person name="Chovatia M."/>
            <person name="Cooper J."/>
            <person name="Damon W."/>
            <person name="Desjardin D."/>
            <person name="Finy P."/>
            <person name="Geml J."/>
            <person name="Haridas S."/>
            <person name="Hughes K."/>
            <person name="Justo A."/>
            <person name="Karasinski D."/>
            <person name="Kautmanova I."/>
            <person name="Kiss B."/>
            <person name="Kocsube S."/>
            <person name="Kotiranta H."/>
            <person name="LaButti K.M."/>
            <person name="Lechner B.E."/>
            <person name="Liimatainen K."/>
            <person name="Lipzen A."/>
            <person name="Lukacs Z."/>
            <person name="Mihaltcheva S."/>
            <person name="Morgado L.N."/>
            <person name="Niskanen T."/>
            <person name="Noordeloos M.E."/>
            <person name="Ohm R.A."/>
            <person name="Ortiz-Santana B."/>
            <person name="Ovrebo C."/>
            <person name="Racz N."/>
            <person name="Riley R."/>
            <person name="Savchenko A."/>
            <person name="Shiryaev A."/>
            <person name="Soop K."/>
            <person name="Spirin V."/>
            <person name="Szebenyi C."/>
            <person name="Tomsovsky M."/>
            <person name="Tulloss R.E."/>
            <person name="Uehling J."/>
            <person name="Grigoriev I.V."/>
            <person name="Vagvolgyi C."/>
            <person name="Papp T."/>
            <person name="Martin F.M."/>
            <person name="Miettinen O."/>
            <person name="Hibbett D.S."/>
            <person name="Nagy L.G."/>
        </authorList>
    </citation>
    <scope>NUCLEOTIDE SEQUENCE [LARGE SCALE GENOMIC DNA]</scope>
    <source>
        <strain evidence="2 3">FP101781</strain>
    </source>
</reference>
<dbReference type="AlphaFoldDB" id="A0A4Y7SB19"/>
<name>A0A4Y7SB19_COPMI</name>
<keyword evidence="3" id="KW-1185">Reference proteome</keyword>
<dbReference type="OrthoDB" id="3068772at2759"/>